<organism evidence="1 2">
    <name type="scientific">Paraburkholderia haematera</name>
    <dbReference type="NCBI Taxonomy" id="2793077"/>
    <lineage>
        <taxon>Bacteria</taxon>
        <taxon>Pseudomonadati</taxon>
        <taxon>Pseudomonadota</taxon>
        <taxon>Betaproteobacteria</taxon>
        <taxon>Burkholderiales</taxon>
        <taxon>Burkholderiaceae</taxon>
        <taxon>Paraburkholderia</taxon>
    </lineage>
</organism>
<keyword evidence="2" id="KW-1185">Reference proteome</keyword>
<dbReference type="Proteomes" id="UP000672526">
    <property type="component" value="Unassembled WGS sequence"/>
</dbReference>
<dbReference type="RefSeq" id="WP_211610649.1">
    <property type="nucleotide sequence ID" value="NZ_CAJNBK010000003.1"/>
</dbReference>
<dbReference type="Gene3D" id="1.20.120.30">
    <property type="entry name" value="Aspartate receptor, ligand-binding domain"/>
    <property type="match status" value="1"/>
</dbReference>
<evidence type="ECO:0000313" key="2">
    <source>
        <dbReference type="Proteomes" id="UP000672526"/>
    </source>
</evidence>
<reference evidence="1 2" key="1">
    <citation type="submission" date="2021-02" db="EMBL/GenBank/DDBJ databases">
        <authorList>
            <person name="Vanwijnsberghe S."/>
        </authorList>
    </citation>
    <scope>NUCLEOTIDE SEQUENCE [LARGE SCALE GENOMIC DNA]</scope>
    <source>
        <strain evidence="1 2">LMG 31837</strain>
    </source>
</reference>
<proteinExistence type="predicted"/>
<protein>
    <recommendedName>
        <fullName evidence="3">Chemoreceptor zinc-binding domain-containing protein</fullName>
    </recommendedName>
</protein>
<dbReference type="EMBL" id="CAJNBK010000003">
    <property type="protein sequence ID" value="CAE6725619.1"/>
    <property type="molecule type" value="Genomic_DNA"/>
</dbReference>
<sequence length="131" mass="14438">MLFNDTLEEHRMAGVSLRCGMHQRVQLITCAFANERSCALGRWLHEEGTRCDEFPELQQLRMAHASFHTITLVIAISITQGRLAEAAIMLEPDALFESATRMLVHAVSRFEKRPGVGAAAASTPGPLGLIH</sequence>
<gene>
    <name evidence="1" type="ORF">R69888_01824</name>
</gene>
<name>A0ABN7L161_9BURK</name>
<comment type="caution">
    <text evidence="1">The sequence shown here is derived from an EMBL/GenBank/DDBJ whole genome shotgun (WGS) entry which is preliminary data.</text>
</comment>
<evidence type="ECO:0008006" key="3">
    <source>
        <dbReference type="Google" id="ProtNLM"/>
    </source>
</evidence>
<evidence type="ECO:0000313" key="1">
    <source>
        <dbReference type="EMBL" id="CAE6725619.1"/>
    </source>
</evidence>
<accession>A0ABN7L161</accession>